<dbReference type="STRING" id="642492.Clole_2626"/>
<keyword evidence="3" id="KW-1185">Reference proteome</keyword>
<organism evidence="2 3">
    <name type="scientific">Cellulosilyticum lentocellum (strain ATCC 49066 / DSM 5427 / NCIMB 11756 / RHM5)</name>
    <name type="common">Clostridium lentocellum</name>
    <dbReference type="NCBI Taxonomy" id="642492"/>
    <lineage>
        <taxon>Bacteria</taxon>
        <taxon>Bacillati</taxon>
        <taxon>Bacillota</taxon>
        <taxon>Clostridia</taxon>
        <taxon>Lachnospirales</taxon>
        <taxon>Cellulosilyticaceae</taxon>
        <taxon>Cellulosilyticum</taxon>
    </lineage>
</organism>
<dbReference type="AlphaFoldDB" id="F2JIG1"/>
<dbReference type="RefSeq" id="WP_013657620.1">
    <property type="nucleotide sequence ID" value="NC_015275.1"/>
</dbReference>
<reference evidence="2 3" key="1">
    <citation type="journal article" date="2011" name="J. Bacteriol.">
        <title>Complete genome sequence of the cellulose-degrading bacterium Cellulosilyticum lentocellum.</title>
        <authorList>
            <consortium name="US DOE Joint Genome Institute"/>
            <person name="Miller D.A."/>
            <person name="Suen G."/>
            <person name="Bruce D."/>
            <person name="Copeland A."/>
            <person name="Cheng J.F."/>
            <person name="Detter C."/>
            <person name="Goodwin L.A."/>
            <person name="Han C.S."/>
            <person name="Hauser L.J."/>
            <person name="Land M.L."/>
            <person name="Lapidus A."/>
            <person name="Lucas S."/>
            <person name="Meincke L."/>
            <person name="Pitluck S."/>
            <person name="Tapia R."/>
            <person name="Teshima H."/>
            <person name="Woyke T."/>
            <person name="Fox B.G."/>
            <person name="Angert E.R."/>
            <person name="Currie C.R."/>
        </authorList>
    </citation>
    <scope>NUCLEOTIDE SEQUENCE [LARGE SCALE GENOMIC DNA]</scope>
    <source>
        <strain evidence="3">ATCC 49066 / DSM 5427 / NCIMB 11756 / RHM5</strain>
    </source>
</reference>
<dbReference type="EMBL" id="CP002582">
    <property type="protein sequence ID" value="ADZ84327.1"/>
    <property type="molecule type" value="Genomic_DNA"/>
</dbReference>
<evidence type="ECO:0000313" key="2">
    <source>
        <dbReference type="EMBL" id="ADZ84327.1"/>
    </source>
</evidence>
<gene>
    <name evidence="2" type="ordered locus">Clole_2626</name>
</gene>
<proteinExistence type="predicted"/>
<dbReference type="Proteomes" id="UP000008467">
    <property type="component" value="Chromosome"/>
</dbReference>
<evidence type="ECO:0000313" key="3">
    <source>
        <dbReference type="Proteomes" id="UP000008467"/>
    </source>
</evidence>
<protein>
    <submittedName>
        <fullName evidence="2">Helix-turn-helix domain protein</fullName>
    </submittedName>
</protein>
<name>F2JIG1_CELLD</name>
<dbReference type="eggNOG" id="ENOG50324JI">
    <property type="taxonomic scope" value="Bacteria"/>
</dbReference>
<dbReference type="GO" id="GO:0003677">
    <property type="term" value="F:DNA binding"/>
    <property type="evidence" value="ECO:0007669"/>
    <property type="project" value="InterPro"/>
</dbReference>
<dbReference type="SUPFAM" id="SSF47413">
    <property type="entry name" value="lambda repressor-like DNA-binding domains"/>
    <property type="match status" value="1"/>
</dbReference>
<sequence>MKIDTHKLSVEIARNCFSAEELSKCAGISRVTLQRLKSGRQVARPQTIGKLAKALEVKVEDLLKEE</sequence>
<dbReference type="InterPro" id="IPR010982">
    <property type="entry name" value="Lambda_DNA-bd_dom_sf"/>
</dbReference>
<dbReference type="KEGG" id="cle:Clole_2626"/>
<dbReference type="Pfam" id="PF13443">
    <property type="entry name" value="HTH_26"/>
    <property type="match status" value="1"/>
</dbReference>
<dbReference type="CDD" id="cd00093">
    <property type="entry name" value="HTH_XRE"/>
    <property type="match status" value="1"/>
</dbReference>
<dbReference type="PROSITE" id="PS50943">
    <property type="entry name" value="HTH_CROC1"/>
    <property type="match status" value="1"/>
</dbReference>
<dbReference type="InterPro" id="IPR001387">
    <property type="entry name" value="Cro/C1-type_HTH"/>
</dbReference>
<accession>F2JIG1</accession>
<dbReference type="HOGENOM" id="CLU_066192_61_1_9"/>
<dbReference type="SMART" id="SM00530">
    <property type="entry name" value="HTH_XRE"/>
    <property type="match status" value="1"/>
</dbReference>
<dbReference type="Gene3D" id="1.10.260.40">
    <property type="entry name" value="lambda repressor-like DNA-binding domains"/>
    <property type="match status" value="1"/>
</dbReference>
<evidence type="ECO:0000259" key="1">
    <source>
        <dbReference type="PROSITE" id="PS50943"/>
    </source>
</evidence>
<feature type="domain" description="HTH cro/C1-type" evidence="1">
    <location>
        <begin position="20"/>
        <end position="62"/>
    </location>
</feature>